<sequence length="108" mass="11730">MACALAGELKCKDGRTNRFKVEAENNLRSIIGGVKKLSAEISVVLTELVEEEKSAGSGQHVRMRDEEVEEDDEDVDGDENGEDAPTETCADKLKSEPPAKRPKSITPS</sequence>
<dbReference type="EMBL" id="JABFDY010000023">
    <property type="protein sequence ID" value="KAF7690605.1"/>
    <property type="molecule type" value="Genomic_DNA"/>
</dbReference>
<gene>
    <name evidence="2" type="ORF">HF521_012409</name>
</gene>
<reference evidence="2" key="1">
    <citation type="submission" date="2020-08" db="EMBL/GenBank/DDBJ databases">
        <title>Chromosome-level assembly of Southern catfish (Silurus meridionalis) provides insights into visual adaptation to the nocturnal and benthic lifestyles.</title>
        <authorList>
            <person name="Zhang Y."/>
            <person name="Wang D."/>
            <person name="Peng Z."/>
        </authorList>
    </citation>
    <scope>NUCLEOTIDE SEQUENCE</scope>
    <source>
        <strain evidence="2">SWU-2019-XX</strain>
        <tissue evidence="2">Muscle</tissue>
    </source>
</reference>
<feature type="compositionally biased region" description="Basic and acidic residues" evidence="1">
    <location>
        <begin position="89"/>
        <end position="99"/>
    </location>
</feature>
<dbReference type="InterPro" id="IPR027893">
    <property type="entry name" value="GON7_meta"/>
</dbReference>
<proteinExistence type="predicted"/>
<keyword evidence="3" id="KW-1185">Reference proteome</keyword>
<dbReference type="Proteomes" id="UP000606274">
    <property type="component" value="Unassembled WGS sequence"/>
</dbReference>
<protein>
    <submittedName>
        <fullName evidence="2">Uncharacterized protein</fullName>
    </submittedName>
</protein>
<dbReference type="GO" id="GO:0000408">
    <property type="term" value="C:EKC/KEOPS complex"/>
    <property type="evidence" value="ECO:0007669"/>
    <property type="project" value="InterPro"/>
</dbReference>
<feature type="region of interest" description="Disordered" evidence="1">
    <location>
        <begin position="49"/>
        <end position="108"/>
    </location>
</feature>
<name>A0A8T0AGG2_SILME</name>
<dbReference type="Pfam" id="PF15387">
    <property type="entry name" value="DUF4611"/>
    <property type="match status" value="1"/>
</dbReference>
<evidence type="ECO:0000313" key="2">
    <source>
        <dbReference type="EMBL" id="KAF7690605.1"/>
    </source>
</evidence>
<comment type="caution">
    <text evidence="2">The sequence shown here is derived from an EMBL/GenBank/DDBJ whole genome shotgun (WGS) entry which is preliminary data.</text>
</comment>
<feature type="compositionally biased region" description="Acidic residues" evidence="1">
    <location>
        <begin position="66"/>
        <end position="85"/>
    </location>
</feature>
<organism evidence="2 3">
    <name type="scientific">Silurus meridionalis</name>
    <name type="common">Southern catfish</name>
    <name type="synonym">Silurus soldatovi meridionalis</name>
    <dbReference type="NCBI Taxonomy" id="175797"/>
    <lineage>
        <taxon>Eukaryota</taxon>
        <taxon>Metazoa</taxon>
        <taxon>Chordata</taxon>
        <taxon>Craniata</taxon>
        <taxon>Vertebrata</taxon>
        <taxon>Euteleostomi</taxon>
        <taxon>Actinopterygii</taxon>
        <taxon>Neopterygii</taxon>
        <taxon>Teleostei</taxon>
        <taxon>Ostariophysi</taxon>
        <taxon>Siluriformes</taxon>
        <taxon>Siluridae</taxon>
        <taxon>Silurus</taxon>
    </lineage>
</organism>
<dbReference type="AlphaFoldDB" id="A0A8T0AGG2"/>
<accession>A0A8T0AGG2</accession>
<evidence type="ECO:0000313" key="3">
    <source>
        <dbReference type="Proteomes" id="UP000606274"/>
    </source>
</evidence>
<evidence type="ECO:0000256" key="1">
    <source>
        <dbReference type="SAM" id="MobiDB-lite"/>
    </source>
</evidence>
<dbReference type="OrthoDB" id="8905128at2759"/>